<evidence type="ECO:0000256" key="1">
    <source>
        <dbReference type="SAM" id="SignalP"/>
    </source>
</evidence>
<evidence type="ECO:0000313" key="2">
    <source>
        <dbReference type="EMBL" id="EAT78099.1"/>
    </source>
</evidence>
<feature type="chain" id="PRO_5004177618" evidence="1">
    <location>
        <begin position="27"/>
        <end position="68"/>
    </location>
</feature>
<accession>Q0U146</accession>
<dbReference type="EMBL" id="CH445356">
    <property type="protein sequence ID" value="EAT78099.1"/>
    <property type="molecule type" value="Genomic_DNA"/>
</dbReference>
<dbReference type="GeneID" id="5981666"/>
<proteinExistence type="predicted"/>
<keyword evidence="1" id="KW-0732">Signal</keyword>
<name>Q0U146_PHANO</name>
<gene>
    <name evidence="2" type="ORF">SNOG_14559</name>
</gene>
<sequence>MLWLPSSQPALALACLLPTCQPIATAHQNRGDLYSISTCLDEFTSEEVAPMRDAYIDLDAYEEAHFRQ</sequence>
<evidence type="ECO:0000313" key="3">
    <source>
        <dbReference type="Proteomes" id="UP000001055"/>
    </source>
</evidence>
<dbReference type="Proteomes" id="UP000001055">
    <property type="component" value="Unassembled WGS sequence"/>
</dbReference>
<dbReference type="AlphaFoldDB" id="Q0U146"/>
<protein>
    <submittedName>
        <fullName evidence="2">Uncharacterized protein</fullName>
    </submittedName>
</protein>
<organism evidence="2 3">
    <name type="scientific">Phaeosphaeria nodorum (strain SN15 / ATCC MYA-4574 / FGSC 10173)</name>
    <name type="common">Glume blotch fungus</name>
    <name type="synonym">Parastagonospora nodorum</name>
    <dbReference type="NCBI Taxonomy" id="321614"/>
    <lineage>
        <taxon>Eukaryota</taxon>
        <taxon>Fungi</taxon>
        <taxon>Dikarya</taxon>
        <taxon>Ascomycota</taxon>
        <taxon>Pezizomycotina</taxon>
        <taxon>Dothideomycetes</taxon>
        <taxon>Pleosporomycetidae</taxon>
        <taxon>Pleosporales</taxon>
        <taxon>Pleosporineae</taxon>
        <taxon>Phaeosphaeriaceae</taxon>
        <taxon>Parastagonospora</taxon>
    </lineage>
</organism>
<dbReference type="InParanoid" id="Q0U146"/>
<dbReference type="HOGENOM" id="CLU_2794775_0_0_1"/>
<reference evidence="3" key="1">
    <citation type="journal article" date="2007" name="Plant Cell">
        <title>Dothideomycete-plant interactions illuminated by genome sequencing and EST analysis of the wheat pathogen Stagonospora nodorum.</title>
        <authorList>
            <person name="Hane J.K."/>
            <person name="Lowe R.G."/>
            <person name="Solomon P.S."/>
            <person name="Tan K.C."/>
            <person name="Schoch C.L."/>
            <person name="Spatafora J.W."/>
            <person name="Crous P.W."/>
            <person name="Kodira C."/>
            <person name="Birren B.W."/>
            <person name="Galagan J.E."/>
            <person name="Torriani S.F."/>
            <person name="McDonald B.A."/>
            <person name="Oliver R.P."/>
        </authorList>
    </citation>
    <scope>NUCLEOTIDE SEQUENCE [LARGE SCALE GENOMIC DNA]</scope>
    <source>
        <strain evidence="3">SN15 / ATCC MYA-4574 / FGSC 10173</strain>
    </source>
</reference>
<feature type="signal peptide" evidence="1">
    <location>
        <begin position="1"/>
        <end position="26"/>
    </location>
</feature>
<dbReference type="KEGG" id="pno:SNOG_14559"/>
<dbReference type="RefSeq" id="XP_001804741.1">
    <property type="nucleotide sequence ID" value="XM_001804689.1"/>
</dbReference>